<accession>A0ABV2DLW1</accession>
<dbReference type="EMBL" id="JBEWSZ010000002">
    <property type="protein sequence ID" value="MET2831002.1"/>
    <property type="molecule type" value="Genomic_DNA"/>
</dbReference>
<reference evidence="1 2" key="1">
    <citation type="submission" date="2024-06" db="EMBL/GenBank/DDBJ databases">
        <authorList>
            <person name="Kim D.-U."/>
        </authorList>
    </citation>
    <scope>NUCLEOTIDE SEQUENCE [LARGE SCALE GENOMIC DNA]</scope>
    <source>
        <strain evidence="1 2">KACC15460</strain>
    </source>
</reference>
<protein>
    <submittedName>
        <fullName evidence="1">Uncharacterized protein</fullName>
    </submittedName>
</protein>
<evidence type="ECO:0000313" key="2">
    <source>
        <dbReference type="Proteomes" id="UP001548832"/>
    </source>
</evidence>
<dbReference type="Proteomes" id="UP001548832">
    <property type="component" value="Unassembled WGS sequence"/>
</dbReference>
<gene>
    <name evidence="1" type="ORF">ABVQ20_28865</name>
</gene>
<evidence type="ECO:0000313" key="1">
    <source>
        <dbReference type="EMBL" id="MET2831002.1"/>
    </source>
</evidence>
<name>A0ABV2DLW1_9HYPH</name>
<keyword evidence="2" id="KW-1185">Reference proteome</keyword>
<dbReference type="RefSeq" id="WP_354463094.1">
    <property type="nucleotide sequence ID" value="NZ_JBEWSZ010000002.1"/>
</dbReference>
<comment type="caution">
    <text evidence="1">The sequence shown here is derived from an EMBL/GenBank/DDBJ whole genome shotgun (WGS) entry which is preliminary data.</text>
</comment>
<sequence>MAAQALDVPPFGRRLKRLAWLPSMISPITADSADSSPRNCPNHGVKHAIVLKNVVVKREVGVGRQYREGKQRPPELDARL</sequence>
<organism evidence="1 2">
    <name type="scientific">Mesorhizobium shangrilense</name>
    <dbReference type="NCBI Taxonomy" id="460060"/>
    <lineage>
        <taxon>Bacteria</taxon>
        <taxon>Pseudomonadati</taxon>
        <taxon>Pseudomonadota</taxon>
        <taxon>Alphaproteobacteria</taxon>
        <taxon>Hyphomicrobiales</taxon>
        <taxon>Phyllobacteriaceae</taxon>
        <taxon>Mesorhizobium</taxon>
    </lineage>
</organism>
<proteinExistence type="predicted"/>